<feature type="region of interest" description="Disordered" evidence="1">
    <location>
        <begin position="41"/>
        <end position="80"/>
    </location>
</feature>
<dbReference type="PANTHER" id="PTHR33872">
    <property type="entry name" value="DNA POLYMERASE EPSILON CATALYTIC SUBUNIT A"/>
    <property type="match status" value="1"/>
</dbReference>
<feature type="region of interest" description="Disordered" evidence="1">
    <location>
        <begin position="1"/>
        <end position="21"/>
    </location>
</feature>
<dbReference type="Proteomes" id="UP000290289">
    <property type="component" value="Chromosome 8"/>
</dbReference>
<accession>A0A498JBN4</accession>
<feature type="compositionally biased region" description="Polar residues" evidence="1">
    <location>
        <begin position="59"/>
        <end position="80"/>
    </location>
</feature>
<evidence type="ECO:0000313" key="2">
    <source>
        <dbReference type="EMBL" id="RXH91192.1"/>
    </source>
</evidence>
<dbReference type="Gramene" id="mRNA:MD08G0024600">
    <property type="protein sequence ID" value="mRNA:MD08G0024600"/>
    <property type="gene ID" value="MD08G0024600"/>
</dbReference>
<sequence>MGSLVPGWDSPVLRSKPGVQKNKSLTMEEIEAYWKAHKKSNSISQEIRTADEPGRKIQKSSSFPVNTTNIGSTDTETSPRTQQILKNNGWWTASNWAFLNEPPILEEGDSKTTYAAQFHVANSWAPKSNGHDQIST</sequence>
<keyword evidence="3" id="KW-1185">Reference proteome</keyword>
<protein>
    <submittedName>
        <fullName evidence="2">Uncharacterized protein</fullName>
    </submittedName>
</protein>
<reference evidence="2 3" key="1">
    <citation type="submission" date="2018-10" db="EMBL/GenBank/DDBJ databases">
        <title>A high-quality apple genome assembly.</title>
        <authorList>
            <person name="Hu J."/>
        </authorList>
    </citation>
    <scope>NUCLEOTIDE SEQUENCE [LARGE SCALE GENOMIC DNA]</scope>
    <source>
        <strain evidence="3">cv. HFTH1</strain>
        <tissue evidence="2">Young leaf</tissue>
    </source>
</reference>
<dbReference type="PANTHER" id="PTHR33872:SF2">
    <property type="entry name" value="DNA POLYMERASE EPSILON CATALYTIC SUBUNIT A"/>
    <property type="match status" value="1"/>
</dbReference>
<organism evidence="2 3">
    <name type="scientific">Malus domestica</name>
    <name type="common">Apple</name>
    <name type="synonym">Pyrus malus</name>
    <dbReference type="NCBI Taxonomy" id="3750"/>
    <lineage>
        <taxon>Eukaryota</taxon>
        <taxon>Viridiplantae</taxon>
        <taxon>Streptophyta</taxon>
        <taxon>Embryophyta</taxon>
        <taxon>Tracheophyta</taxon>
        <taxon>Spermatophyta</taxon>
        <taxon>Magnoliopsida</taxon>
        <taxon>eudicotyledons</taxon>
        <taxon>Gunneridae</taxon>
        <taxon>Pentapetalae</taxon>
        <taxon>rosids</taxon>
        <taxon>fabids</taxon>
        <taxon>Rosales</taxon>
        <taxon>Rosaceae</taxon>
        <taxon>Amygdaloideae</taxon>
        <taxon>Maleae</taxon>
        <taxon>Malus</taxon>
    </lineage>
</organism>
<dbReference type="AlphaFoldDB" id="A0A498JBN4"/>
<dbReference type="OrthoDB" id="1858881at2759"/>
<dbReference type="EMBL" id="RDQH01000334">
    <property type="protein sequence ID" value="RXH91192.1"/>
    <property type="molecule type" value="Genomic_DNA"/>
</dbReference>
<evidence type="ECO:0000313" key="3">
    <source>
        <dbReference type="Proteomes" id="UP000290289"/>
    </source>
</evidence>
<name>A0A498JBN4_MALDO</name>
<evidence type="ECO:0000256" key="1">
    <source>
        <dbReference type="SAM" id="MobiDB-lite"/>
    </source>
</evidence>
<proteinExistence type="predicted"/>
<dbReference type="STRING" id="3750.A0A498JBN4"/>
<comment type="caution">
    <text evidence="2">The sequence shown here is derived from an EMBL/GenBank/DDBJ whole genome shotgun (WGS) entry which is preliminary data.</text>
</comment>
<gene>
    <name evidence="2" type="ORF">DVH24_020215</name>
</gene>